<dbReference type="Proteomes" id="UP000240325">
    <property type="component" value="Segment"/>
</dbReference>
<keyword evidence="3" id="KW-1185">Reference proteome</keyword>
<reference evidence="2" key="1">
    <citation type="journal article" date="2017" name="Elife">
        <title>The kinetoplastid-infecting Bodo saltans virus (BsV), a window into the most abundant giant viruses in the sea.</title>
        <authorList>
            <person name="Deeg C.M."/>
            <person name="Chow C.-E.T."/>
            <person name="Suttle C.A."/>
        </authorList>
    </citation>
    <scope>NUCLEOTIDE SEQUENCE</scope>
    <source>
        <strain evidence="2">NG1</strain>
    </source>
</reference>
<evidence type="ECO:0000259" key="1">
    <source>
        <dbReference type="SMART" id="SM00974"/>
    </source>
</evidence>
<dbReference type="EMBL" id="MF782455">
    <property type="protein sequence ID" value="ATZ80176.1"/>
    <property type="molecule type" value="Genomic_DNA"/>
</dbReference>
<evidence type="ECO:0000313" key="3">
    <source>
        <dbReference type="Proteomes" id="UP000240325"/>
    </source>
</evidence>
<evidence type="ECO:0000313" key="2">
    <source>
        <dbReference type="EMBL" id="ATZ80176.1"/>
    </source>
</evidence>
<protein>
    <recommendedName>
        <fullName evidence="1">Bacteriophage T5 Orf172 DNA-binding domain-containing protein</fullName>
    </recommendedName>
</protein>
<organism evidence="2">
    <name type="scientific">Bodo saltans virus</name>
    <dbReference type="NCBI Taxonomy" id="2024608"/>
    <lineage>
        <taxon>Viruses</taxon>
        <taxon>Varidnaviria</taxon>
        <taxon>Bamfordvirae</taxon>
        <taxon>Nucleocytoviricota</taxon>
        <taxon>Megaviricetes</taxon>
        <taxon>Imitervirales</taxon>
        <taxon>Mimiviridae</taxon>
        <taxon>Klosneuvirinae</taxon>
        <taxon>Theiavirus</taxon>
        <taxon>Theiavirus salishense</taxon>
    </lineage>
</organism>
<name>A0A2H4UTK1_9VIRU</name>
<dbReference type="SMART" id="SM00974">
    <property type="entry name" value="T5orf172"/>
    <property type="match status" value="1"/>
</dbReference>
<proteinExistence type="predicted"/>
<feature type="domain" description="Bacteriophage T5 Orf172 DNA-binding" evidence="1">
    <location>
        <begin position="28"/>
        <end position="109"/>
    </location>
</feature>
<accession>A0A2H4UTK1</accession>
<gene>
    <name evidence="2" type="ORF">BMW23_0116</name>
</gene>
<sequence>MYTSKKLREICNKQYDDYYGFLYIMSSLKHDNVYKIGYTHNLNQRIQELKSSQAIDKCLYNCKTRYVKRSEAIVKHLLHPYNIGYYHTTMHREWFLCPNKYLKQIMMQIVHLTNKYDKKNKKILYHKITENKKIINLQMKCKYNQRYILTSRKFNLYAFQKLCNKHGYKIVKKNN</sequence>
<dbReference type="InterPro" id="IPR018306">
    <property type="entry name" value="Phage_T5_Orf172_DNA-bd"/>
</dbReference>
<dbReference type="Pfam" id="PF10544">
    <property type="entry name" value="T5orf172"/>
    <property type="match status" value="1"/>
</dbReference>